<proteinExistence type="evidence at transcript level"/>
<dbReference type="AlphaFoldDB" id="A0A2U8JAD1"/>
<evidence type="ECO:0000256" key="1">
    <source>
        <dbReference type="SAM" id="SignalP"/>
    </source>
</evidence>
<gene>
    <name evidence="2" type="primary">Ast-C1</name>
</gene>
<keyword evidence="1" id="KW-0732">Signal</keyword>
<dbReference type="EMBL" id="MH210959">
    <property type="protein sequence ID" value="AWK57503.1"/>
    <property type="molecule type" value="mRNA"/>
</dbReference>
<protein>
    <submittedName>
        <fullName evidence="2">Allatostatin C1/prohormone 1</fullName>
    </submittedName>
</protein>
<name>A0A2U8JAD1_CHEQU</name>
<feature type="chain" id="PRO_5016070457" evidence="1">
    <location>
        <begin position="25"/>
        <end position="104"/>
    </location>
</feature>
<reference evidence="2" key="2">
    <citation type="submission" date="2018-04" db="EMBL/GenBank/DDBJ databases">
        <authorList>
            <person name="Go L.Y."/>
            <person name="Mitchell J.A."/>
        </authorList>
    </citation>
    <scope>NUCLEOTIDE SEQUENCE</scope>
</reference>
<organism evidence="2">
    <name type="scientific">Cherax quadricarinatus</name>
    <name type="common">Australian red claw crayfish</name>
    <dbReference type="NCBI Taxonomy" id="27406"/>
    <lineage>
        <taxon>Eukaryota</taxon>
        <taxon>Metazoa</taxon>
        <taxon>Ecdysozoa</taxon>
        <taxon>Arthropoda</taxon>
        <taxon>Crustacea</taxon>
        <taxon>Multicrustacea</taxon>
        <taxon>Malacostraca</taxon>
        <taxon>Eumalacostraca</taxon>
        <taxon>Eucarida</taxon>
        <taxon>Decapoda</taxon>
        <taxon>Pleocyemata</taxon>
        <taxon>Astacidea</taxon>
        <taxon>Parastacoidea</taxon>
        <taxon>Parastacidae</taxon>
        <taxon>Cherax</taxon>
    </lineage>
</organism>
<evidence type="ECO:0000313" key="2">
    <source>
        <dbReference type="EMBL" id="AWK57503.1"/>
    </source>
</evidence>
<reference evidence="2" key="1">
    <citation type="journal article" date="2016" name="Sci. Rep.">
        <title>Transcriptomic characterization and curation of candidate neuropeptides regulating reproduction in the eyestalk ganglia of the Australian crayfish, Cherax quadricarinatus.</title>
        <authorList>
            <person name="Nguyen T.V."/>
            <person name="Cummins S.F."/>
            <person name="Elizur A."/>
            <person name="Ventura T."/>
        </authorList>
    </citation>
    <scope>NUCLEOTIDE SEQUENCE</scope>
</reference>
<accession>A0A2U8JAD1</accession>
<sequence length="104" mass="11643">MLTRCVSLVTVALLALVAVSQVSGKALPDQSSQAYPEPQHMLDPYGNHLVDDDGSLDAALINYLFAKQMVERLRNNADIKDLQRKRSYWKQCAFNAVSCFGKRK</sequence>
<feature type="signal peptide" evidence="1">
    <location>
        <begin position="1"/>
        <end position="24"/>
    </location>
</feature>